<dbReference type="HOGENOM" id="CLU_3023794_0_0_9"/>
<accession>Q97G53</accession>
<name>Q97G53_CLOAB</name>
<gene>
    <name evidence="1" type="ordered locus">CA_C2516</name>
</gene>
<organism evidence="1 2">
    <name type="scientific">Clostridium acetobutylicum (strain ATCC 824 / DSM 792 / JCM 1419 / IAM 19013 / LMG 5710 / NBRC 13948 / NRRL B-527 / VKM B-1787 / 2291 / W)</name>
    <dbReference type="NCBI Taxonomy" id="272562"/>
    <lineage>
        <taxon>Bacteria</taxon>
        <taxon>Bacillati</taxon>
        <taxon>Bacillota</taxon>
        <taxon>Clostridia</taxon>
        <taxon>Eubacteriales</taxon>
        <taxon>Clostridiaceae</taxon>
        <taxon>Clostridium</taxon>
    </lineage>
</organism>
<evidence type="ECO:0000313" key="2">
    <source>
        <dbReference type="Proteomes" id="UP000000814"/>
    </source>
</evidence>
<dbReference type="AlphaFoldDB" id="Q97G53"/>
<dbReference type="EMBL" id="AE001437">
    <property type="protein sequence ID" value="AAK80470.1"/>
    <property type="molecule type" value="Genomic_DNA"/>
</dbReference>
<sequence>MFLVYYLYNDFLRFILRSILTKNGLYNSKFYHNNTLFPIANIIVIHKKNPSFCKM</sequence>
<dbReference type="PIR" id="C97210">
    <property type="entry name" value="C97210"/>
</dbReference>
<keyword evidence="2" id="KW-1185">Reference proteome</keyword>
<evidence type="ECO:0000313" key="1">
    <source>
        <dbReference type="EMBL" id="AAK80470.1"/>
    </source>
</evidence>
<proteinExistence type="predicted"/>
<dbReference type="Proteomes" id="UP000000814">
    <property type="component" value="Chromosome"/>
</dbReference>
<reference evidence="1 2" key="1">
    <citation type="journal article" date="2001" name="J. Bacteriol.">
        <title>Genome sequence and comparative analysis of the solvent-producing bacterium Clostridium acetobutylicum.</title>
        <authorList>
            <person name="Nolling J."/>
            <person name="Breton G."/>
            <person name="Omelchenko M.V."/>
            <person name="Makarova K.S."/>
            <person name="Zeng Q."/>
            <person name="Gibson R."/>
            <person name="Lee H.M."/>
            <person name="Dubois J."/>
            <person name="Qiu D."/>
            <person name="Hitti J."/>
            <person name="Wolf Y.I."/>
            <person name="Tatusov R.L."/>
            <person name="Sabathe F."/>
            <person name="Doucette-Stamm L."/>
            <person name="Soucaille P."/>
            <person name="Daly M.J."/>
            <person name="Bennett G.N."/>
            <person name="Koonin E.V."/>
            <person name="Smith D.R."/>
        </authorList>
    </citation>
    <scope>NUCLEOTIDE SEQUENCE [LARGE SCALE GENOMIC DNA]</scope>
    <source>
        <strain evidence="2">ATCC 824 / DSM 792 / JCM 1419 / LMG 5710 / VKM B-1787</strain>
    </source>
</reference>
<protein>
    <submittedName>
        <fullName evidence="1">Uncharacterized protein</fullName>
    </submittedName>
</protein>
<dbReference type="KEGG" id="cac:CA_C2516"/>
<dbReference type="STRING" id="272562.CA_C2516"/>